<dbReference type="FunCoup" id="S8FUD6">
    <property type="interactions" value="602"/>
</dbReference>
<dbReference type="CDD" id="cd19677">
    <property type="entry name" value="UBR-box_UBR7"/>
    <property type="match status" value="1"/>
</dbReference>
<dbReference type="PROSITE" id="PS01359">
    <property type="entry name" value="ZF_PHD_1"/>
    <property type="match status" value="1"/>
</dbReference>
<keyword evidence="8" id="KW-1185">Reference proteome</keyword>
<dbReference type="GO" id="GO:0005737">
    <property type="term" value="C:cytoplasm"/>
    <property type="evidence" value="ECO:0007669"/>
    <property type="project" value="TreeGrafter"/>
</dbReference>
<proteinExistence type="predicted"/>
<dbReference type="eggNOG" id="KOG2752">
    <property type="taxonomic scope" value="Eukaryota"/>
</dbReference>
<organism evidence="7 8">
    <name type="scientific">Fomitopsis schrenkii</name>
    <name type="common">Brown rot fungus</name>
    <dbReference type="NCBI Taxonomy" id="2126942"/>
    <lineage>
        <taxon>Eukaryota</taxon>
        <taxon>Fungi</taxon>
        <taxon>Dikarya</taxon>
        <taxon>Basidiomycota</taxon>
        <taxon>Agaricomycotina</taxon>
        <taxon>Agaricomycetes</taxon>
        <taxon>Polyporales</taxon>
        <taxon>Fomitopsis</taxon>
    </lineage>
</organism>
<dbReference type="PANTHER" id="PTHR13513">
    <property type="entry name" value="E3 UBIQUITIN-PROTEIN LIGASE UBR7"/>
    <property type="match status" value="1"/>
</dbReference>
<dbReference type="Pfam" id="PF02207">
    <property type="entry name" value="zf-UBR"/>
    <property type="match status" value="1"/>
</dbReference>
<feature type="zinc finger region" description="UBR-type" evidence="4">
    <location>
        <begin position="32"/>
        <end position="98"/>
    </location>
</feature>
<evidence type="ECO:0000256" key="5">
    <source>
        <dbReference type="SAM" id="MobiDB-lite"/>
    </source>
</evidence>
<dbReference type="EMBL" id="KE504125">
    <property type="protein sequence ID" value="EPT04776.1"/>
    <property type="molecule type" value="Genomic_DNA"/>
</dbReference>
<feature type="region of interest" description="Disordered" evidence="5">
    <location>
        <begin position="241"/>
        <end position="278"/>
    </location>
</feature>
<evidence type="ECO:0000256" key="1">
    <source>
        <dbReference type="ARBA" id="ARBA00022723"/>
    </source>
</evidence>
<dbReference type="InterPro" id="IPR047506">
    <property type="entry name" value="UBR7-like_UBR-box"/>
</dbReference>
<evidence type="ECO:0000313" key="8">
    <source>
        <dbReference type="Proteomes" id="UP000015241"/>
    </source>
</evidence>
<dbReference type="InterPro" id="IPR040204">
    <property type="entry name" value="UBR7"/>
</dbReference>
<dbReference type="SMART" id="SM00396">
    <property type="entry name" value="ZnF_UBR1"/>
    <property type="match status" value="1"/>
</dbReference>
<feature type="compositionally biased region" description="Basic and acidic residues" evidence="5">
    <location>
        <begin position="242"/>
        <end position="260"/>
    </location>
</feature>
<dbReference type="Proteomes" id="UP000015241">
    <property type="component" value="Unassembled WGS sequence"/>
</dbReference>
<dbReference type="GO" id="GO:0008270">
    <property type="term" value="F:zinc ion binding"/>
    <property type="evidence" value="ECO:0007669"/>
    <property type="project" value="UniProtKB-KW"/>
</dbReference>
<keyword evidence="2" id="KW-0863">Zinc-finger</keyword>
<protein>
    <recommendedName>
        <fullName evidence="6">UBR-type domain-containing protein</fullName>
    </recommendedName>
</protein>
<dbReference type="InterPro" id="IPR001965">
    <property type="entry name" value="Znf_PHD"/>
</dbReference>
<feature type="domain" description="UBR-type" evidence="6">
    <location>
        <begin position="32"/>
        <end position="98"/>
    </location>
</feature>
<dbReference type="InterPro" id="IPR013083">
    <property type="entry name" value="Znf_RING/FYVE/PHD"/>
</dbReference>
<dbReference type="Pfam" id="PF00628">
    <property type="entry name" value="PHD"/>
    <property type="match status" value="1"/>
</dbReference>
<dbReference type="InParanoid" id="S8FUD6"/>
<dbReference type="InterPro" id="IPR011011">
    <property type="entry name" value="Znf_FYVE_PHD"/>
</dbReference>
<dbReference type="GO" id="GO:0061630">
    <property type="term" value="F:ubiquitin protein ligase activity"/>
    <property type="evidence" value="ECO:0007669"/>
    <property type="project" value="InterPro"/>
</dbReference>
<evidence type="ECO:0000256" key="4">
    <source>
        <dbReference type="PROSITE-ProRule" id="PRU00508"/>
    </source>
</evidence>
<dbReference type="STRING" id="743788.S8FUD6"/>
<dbReference type="PROSITE" id="PS51157">
    <property type="entry name" value="ZF_UBR"/>
    <property type="match status" value="1"/>
</dbReference>
<dbReference type="SUPFAM" id="SSF57903">
    <property type="entry name" value="FYVE/PHD zinc finger"/>
    <property type="match status" value="1"/>
</dbReference>
<dbReference type="AlphaFoldDB" id="S8FUD6"/>
<reference evidence="7 8" key="1">
    <citation type="journal article" date="2012" name="Science">
        <title>The Paleozoic origin of enzymatic lignin decomposition reconstructed from 31 fungal genomes.</title>
        <authorList>
            <person name="Floudas D."/>
            <person name="Binder M."/>
            <person name="Riley R."/>
            <person name="Barry K."/>
            <person name="Blanchette R.A."/>
            <person name="Henrissat B."/>
            <person name="Martinez A.T."/>
            <person name="Otillar R."/>
            <person name="Spatafora J.W."/>
            <person name="Yadav J.S."/>
            <person name="Aerts A."/>
            <person name="Benoit I."/>
            <person name="Boyd A."/>
            <person name="Carlson A."/>
            <person name="Copeland A."/>
            <person name="Coutinho P.M."/>
            <person name="de Vries R.P."/>
            <person name="Ferreira P."/>
            <person name="Findley K."/>
            <person name="Foster B."/>
            <person name="Gaskell J."/>
            <person name="Glotzer D."/>
            <person name="Gorecki P."/>
            <person name="Heitman J."/>
            <person name="Hesse C."/>
            <person name="Hori C."/>
            <person name="Igarashi K."/>
            <person name="Jurgens J.A."/>
            <person name="Kallen N."/>
            <person name="Kersten P."/>
            <person name="Kohler A."/>
            <person name="Kuees U."/>
            <person name="Kumar T.K.A."/>
            <person name="Kuo A."/>
            <person name="LaButti K."/>
            <person name="Larrondo L.F."/>
            <person name="Lindquist E."/>
            <person name="Ling A."/>
            <person name="Lombard V."/>
            <person name="Lucas S."/>
            <person name="Lundell T."/>
            <person name="Martin R."/>
            <person name="McLaughlin D.J."/>
            <person name="Morgenstern I."/>
            <person name="Morin E."/>
            <person name="Murat C."/>
            <person name="Nagy L.G."/>
            <person name="Nolan M."/>
            <person name="Ohm R.A."/>
            <person name="Patyshakuliyeva A."/>
            <person name="Rokas A."/>
            <person name="Ruiz-Duenas F.J."/>
            <person name="Sabat G."/>
            <person name="Salamov A."/>
            <person name="Samejima M."/>
            <person name="Schmutz J."/>
            <person name="Slot J.C."/>
            <person name="St John F."/>
            <person name="Stenlid J."/>
            <person name="Sun H."/>
            <person name="Sun S."/>
            <person name="Syed K."/>
            <person name="Tsang A."/>
            <person name="Wiebenga A."/>
            <person name="Young D."/>
            <person name="Pisabarro A."/>
            <person name="Eastwood D.C."/>
            <person name="Martin F."/>
            <person name="Cullen D."/>
            <person name="Grigoriev I.V."/>
            <person name="Hibbett D.S."/>
        </authorList>
    </citation>
    <scope>NUCLEOTIDE SEQUENCE</scope>
    <source>
        <strain evidence="8">FP-58527</strain>
    </source>
</reference>
<keyword evidence="1" id="KW-0479">Metal-binding</keyword>
<dbReference type="Gene3D" id="3.30.40.10">
    <property type="entry name" value="Zinc/RING finger domain, C3HC4 (zinc finger)"/>
    <property type="match status" value="1"/>
</dbReference>
<evidence type="ECO:0000256" key="2">
    <source>
        <dbReference type="ARBA" id="ARBA00022771"/>
    </source>
</evidence>
<sequence>MTSSESQTLTALAEHHRALVEEAAEALPHQFSQCTYSLGPVRQAVYLCLTCAEPRGICSACSIACHTDHEQLELFPKRNFRCDCPTRALAHPCALHTPLQELNAGNAYGQNFRSMFCRCGRPYDPSRERETMIQCLACEDWFHESCLNLRERPSERPLSPEEHADADDDASSASSDLPPALLTADDYDALICGACVRRIPILRRCAGTPGVLMVVRDASEQPWRVIGKEENIQDSVTVDVAEEAKPPEADVGGKRARSPEDTEIPTAKRPRVSTDPPRFPPCLAPSENPIAQKVVSSTSEQTTNGDADQSATTSEPSSVGGDVFLTEGWRERWCQCQSCLPSLQERPYLLEEEDTYEPPDDPDSGLTLEELGLRALQRLPRDRALDGIRAFNEMRDGLMSHLRPFAQEGKEVTEADIRAFFDARMNGNRPF</sequence>
<dbReference type="SMART" id="SM00249">
    <property type="entry name" value="PHD"/>
    <property type="match status" value="1"/>
</dbReference>
<dbReference type="HOGENOM" id="CLU_025221_1_0_1"/>
<evidence type="ECO:0000259" key="6">
    <source>
        <dbReference type="PROSITE" id="PS51157"/>
    </source>
</evidence>
<feature type="compositionally biased region" description="Basic and acidic residues" evidence="5">
    <location>
        <begin position="153"/>
        <end position="163"/>
    </location>
</feature>
<evidence type="ECO:0000313" key="7">
    <source>
        <dbReference type="EMBL" id="EPT04776.1"/>
    </source>
</evidence>
<dbReference type="InterPro" id="IPR019786">
    <property type="entry name" value="Zinc_finger_PHD-type_CS"/>
</dbReference>
<gene>
    <name evidence="7" type="ORF">FOMPIDRAFT_132379</name>
</gene>
<feature type="region of interest" description="Disordered" evidence="5">
    <location>
        <begin position="295"/>
        <end position="322"/>
    </location>
</feature>
<keyword evidence="3" id="KW-0862">Zinc</keyword>
<feature type="region of interest" description="Disordered" evidence="5">
    <location>
        <begin position="153"/>
        <end position="177"/>
    </location>
</feature>
<name>S8FUD6_FOMSC</name>
<accession>S8FUD6</accession>
<feature type="compositionally biased region" description="Polar residues" evidence="5">
    <location>
        <begin position="295"/>
        <end position="317"/>
    </location>
</feature>
<evidence type="ECO:0000256" key="3">
    <source>
        <dbReference type="ARBA" id="ARBA00022833"/>
    </source>
</evidence>
<dbReference type="OrthoDB" id="5795902at2759"/>
<dbReference type="InterPro" id="IPR019787">
    <property type="entry name" value="Znf_PHD-finger"/>
</dbReference>
<dbReference type="InterPro" id="IPR003126">
    <property type="entry name" value="Znf_UBR"/>
</dbReference>
<dbReference type="PANTHER" id="PTHR13513:SF9">
    <property type="entry name" value="E3 UBIQUITIN-PROTEIN LIGASE UBR7-RELATED"/>
    <property type="match status" value="1"/>
</dbReference>